<keyword evidence="2" id="KW-0378">Hydrolase</keyword>
<dbReference type="GO" id="GO:0006508">
    <property type="term" value="P:proteolysis"/>
    <property type="evidence" value="ECO:0007669"/>
    <property type="project" value="UniProtKB-KW"/>
</dbReference>
<keyword evidence="2" id="KW-0645">Protease</keyword>
<feature type="domain" description="Adaptor protein ClpS core" evidence="1">
    <location>
        <begin position="17"/>
        <end position="83"/>
    </location>
</feature>
<keyword evidence="3" id="KW-1185">Reference proteome</keyword>
<dbReference type="OrthoDB" id="598046at2"/>
<sequence>MSTIEKIQEELDVLVQETSQHEIILYNDDVNTFDFVIDSLIDVCDHTLEQAEQCTILVHYKGKCAVKTGEYKDLEPRCSRLLELGLSAEIV</sequence>
<protein>
    <submittedName>
        <fullName evidence="2">ATP-dependent Clp protease adaptor protein ClpS</fullName>
    </submittedName>
</protein>
<dbReference type="GO" id="GO:0008233">
    <property type="term" value="F:peptidase activity"/>
    <property type="evidence" value="ECO:0007669"/>
    <property type="project" value="UniProtKB-KW"/>
</dbReference>
<dbReference type="Proteomes" id="UP000215214">
    <property type="component" value="Chromosome TJEJU"/>
</dbReference>
<gene>
    <name evidence="2" type="ORF">TJEJU_3064</name>
</gene>
<dbReference type="RefSeq" id="WP_095073462.1">
    <property type="nucleotide sequence ID" value="NZ_LT899436.1"/>
</dbReference>
<dbReference type="KEGG" id="tje:TJEJU_3064"/>
<dbReference type="EMBL" id="LT899436">
    <property type="protein sequence ID" value="SNR16721.1"/>
    <property type="molecule type" value="Genomic_DNA"/>
</dbReference>
<accession>A0A238UC19</accession>
<evidence type="ECO:0000313" key="3">
    <source>
        <dbReference type="Proteomes" id="UP000215214"/>
    </source>
</evidence>
<proteinExistence type="predicted"/>
<dbReference type="Pfam" id="PF02617">
    <property type="entry name" value="ClpS"/>
    <property type="match status" value="1"/>
</dbReference>
<dbReference type="Gene3D" id="3.30.1390.10">
    <property type="match status" value="1"/>
</dbReference>
<reference evidence="2 3" key="1">
    <citation type="submission" date="2017-07" db="EMBL/GenBank/DDBJ databases">
        <authorList>
            <person name="Sun Z.S."/>
            <person name="Albrecht U."/>
            <person name="Echele G."/>
            <person name="Lee C.C."/>
        </authorList>
    </citation>
    <scope>NUCLEOTIDE SEQUENCE [LARGE SCALE GENOMIC DNA]</scope>
    <source>
        <strain evidence="3">type strain: KCTC 22618</strain>
    </source>
</reference>
<evidence type="ECO:0000313" key="2">
    <source>
        <dbReference type="EMBL" id="SNR16721.1"/>
    </source>
</evidence>
<dbReference type="InterPro" id="IPR003769">
    <property type="entry name" value="ClpS_core"/>
</dbReference>
<dbReference type="SUPFAM" id="SSF54736">
    <property type="entry name" value="ClpS-like"/>
    <property type="match status" value="1"/>
</dbReference>
<dbReference type="InterPro" id="IPR014719">
    <property type="entry name" value="Ribosomal_bL12_C/ClpS-like"/>
</dbReference>
<dbReference type="GO" id="GO:0030163">
    <property type="term" value="P:protein catabolic process"/>
    <property type="evidence" value="ECO:0007669"/>
    <property type="project" value="InterPro"/>
</dbReference>
<evidence type="ECO:0000259" key="1">
    <source>
        <dbReference type="Pfam" id="PF02617"/>
    </source>
</evidence>
<name>A0A238UC19_9FLAO</name>
<dbReference type="AlphaFoldDB" id="A0A238UC19"/>
<organism evidence="2 3">
    <name type="scientific">Tenacibaculum jejuense</name>
    <dbReference type="NCBI Taxonomy" id="584609"/>
    <lineage>
        <taxon>Bacteria</taxon>
        <taxon>Pseudomonadati</taxon>
        <taxon>Bacteroidota</taxon>
        <taxon>Flavobacteriia</taxon>
        <taxon>Flavobacteriales</taxon>
        <taxon>Flavobacteriaceae</taxon>
        <taxon>Tenacibaculum</taxon>
    </lineage>
</organism>